<evidence type="ECO:0000313" key="2">
    <source>
        <dbReference type="EMBL" id="KAK5946960.1"/>
    </source>
</evidence>
<evidence type="ECO:0000313" key="3">
    <source>
        <dbReference type="Proteomes" id="UP001334248"/>
    </source>
</evidence>
<dbReference type="GeneID" id="89994554"/>
<feature type="compositionally biased region" description="Basic and acidic residues" evidence="1">
    <location>
        <begin position="23"/>
        <end position="37"/>
    </location>
</feature>
<gene>
    <name evidence="2" type="ORF">PMZ80_001105</name>
</gene>
<dbReference type="EMBL" id="JAVHJV010000001">
    <property type="protein sequence ID" value="KAK5946960.1"/>
    <property type="molecule type" value="Genomic_DNA"/>
</dbReference>
<reference evidence="2 3" key="1">
    <citation type="journal article" date="2023" name="Res Sq">
        <title>Genomic and morphological characterization of Knufia obscura isolated from the Mars 2020 spacecraft assembly facility.</title>
        <authorList>
            <person name="Chander A.M."/>
            <person name="Teixeira M.M."/>
            <person name="Singh N.K."/>
            <person name="Williams M.P."/>
            <person name="Parker C.W."/>
            <person name="Leo P."/>
            <person name="Stajich J.E."/>
            <person name="Torok T."/>
            <person name="Tighe S."/>
            <person name="Mason C.E."/>
            <person name="Venkateswaran K."/>
        </authorList>
    </citation>
    <scope>NUCLEOTIDE SEQUENCE [LARGE SCALE GENOMIC DNA]</scope>
    <source>
        <strain evidence="2 3">CCFEE 5817</strain>
    </source>
</reference>
<organism evidence="2 3">
    <name type="scientific">Knufia obscura</name>
    <dbReference type="NCBI Taxonomy" id="1635080"/>
    <lineage>
        <taxon>Eukaryota</taxon>
        <taxon>Fungi</taxon>
        <taxon>Dikarya</taxon>
        <taxon>Ascomycota</taxon>
        <taxon>Pezizomycotina</taxon>
        <taxon>Eurotiomycetes</taxon>
        <taxon>Chaetothyriomycetidae</taxon>
        <taxon>Chaetothyriales</taxon>
        <taxon>Trichomeriaceae</taxon>
        <taxon>Knufia</taxon>
    </lineage>
</organism>
<evidence type="ECO:0000256" key="1">
    <source>
        <dbReference type="SAM" id="MobiDB-lite"/>
    </source>
</evidence>
<accession>A0ABR0S2B3</accession>
<comment type="caution">
    <text evidence="2">The sequence shown here is derived from an EMBL/GenBank/DDBJ whole genome shotgun (WGS) entry which is preliminary data.</text>
</comment>
<protein>
    <submittedName>
        <fullName evidence="2">Uncharacterized protein</fullName>
    </submittedName>
</protein>
<keyword evidence="3" id="KW-1185">Reference proteome</keyword>
<proteinExistence type="predicted"/>
<dbReference type="Proteomes" id="UP001334248">
    <property type="component" value="Unassembled WGS sequence"/>
</dbReference>
<feature type="compositionally biased region" description="Basic residues" evidence="1">
    <location>
        <begin position="38"/>
        <end position="53"/>
    </location>
</feature>
<feature type="compositionally biased region" description="Acidic residues" evidence="1">
    <location>
        <begin position="59"/>
        <end position="68"/>
    </location>
</feature>
<dbReference type="RefSeq" id="XP_064735050.1">
    <property type="nucleotide sequence ID" value="XM_064869553.1"/>
</dbReference>
<feature type="region of interest" description="Disordered" evidence="1">
    <location>
        <begin position="19"/>
        <end position="82"/>
    </location>
</feature>
<feature type="compositionally biased region" description="Low complexity" evidence="1">
    <location>
        <begin position="69"/>
        <end position="80"/>
    </location>
</feature>
<name>A0ABR0S2B3_9EURO</name>
<sequence>MEDSALTPVVVARIVLGAQSRAAAEKARADQDREEIRRRKNQFRAHSAKKRQSSRPDLEEGEIEEEESSTPTNSSTSNSPAVFTPFKRLPTPVTPINELCPTFCTTGTTYHLKLGHACHKIHWRGKVPEVLEMMKQKAKEDSLGRKLEVAKARAKESMKLKMPVRTLSMGETATRGLVSGGEWKAKPEVIVRGETTGELALQEDFVPF</sequence>